<keyword evidence="3" id="KW-1185">Reference proteome</keyword>
<reference evidence="3" key="1">
    <citation type="submission" date="2015-10" db="EMBL/GenBank/DDBJ databases">
        <title>Genome of Paenibacillus bovis sp. nov.</title>
        <authorList>
            <person name="Wu Z."/>
            <person name="Gao C."/>
            <person name="Liu Z."/>
            <person name="Zheng H."/>
        </authorList>
    </citation>
    <scope>NUCLEOTIDE SEQUENCE [LARGE SCALE GENOMIC DNA]</scope>
    <source>
        <strain evidence="3">BD3526</strain>
    </source>
</reference>
<feature type="domain" description="DinB-like" evidence="1">
    <location>
        <begin position="8"/>
        <end position="196"/>
    </location>
</feature>
<evidence type="ECO:0000313" key="3">
    <source>
        <dbReference type="Proteomes" id="UP000078148"/>
    </source>
</evidence>
<evidence type="ECO:0000313" key="2">
    <source>
        <dbReference type="EMBL" id="ANF98581.1"/>
    </source>
</evidence>
<gene>
    <name evidence="2" type="ORF">AR543_01655</name>
</gene>
<dbReference type="AlphaFoldDB" id="A0A172ZLQ9"/>
<accession>A0A172ZLQ9</accession>
<proteinExistence type="predicted"/>
<dbReference type="KEGG" id="pbv:AR543_01655"/>
<dbReference type="SUPFAM" id="SSF109854">
    <property type="entry name" value="DinB/YfiT-like putative metalloenzymes"/>
    <property type="match status" value="1"/>
</dbReference>
<dbReference type="EMBL" id="CP013023">
    <property type="protein sequence ID" value="ANF98581.1"/>
    <property type="molecule type" value="Genomic_DNA"/>
</dbReference>
<protein>
    <recommendedName>
        <fullName evidence="1">DinB-like domain-containing protein</fullName>
    </recommendedName>
</protein>
<dbReference type="Pfam" id="PF12867">
    <property type="entry name" value="DinB_2"/>
    <property type="match status" value="1"/>
</dbReference>
<evidence type="ECO:0000259" key="1">
    <source>
        <dbReference type="Pfam" id="PF12867"/>
    </source>
</evidence>
<reference evidence="2 3" key="2">
    <citation type="journal article" date="2016" name="Int. J. Syst. Evol. Microbiol.">
        <title>Paenibacillus bovis sp. nov., isolated from raw yak (Bos grunniens) milk.</title>
        <authorList>
            <person name="Gao C."/>
            <person name="Han J."/>
            <person name="Liu Z."/>
            <person name="Xu X."/>
            <person name="Hang F."/>
            <person name="Wu Z."/>
        </authorList>
    </citation>
    <scope>NUCLEOTIDE SEQUENCE [LARGE SCALE GENOMIC DNA]</scope>
    <source>
        <strain evidence="2 3">BD3526</strain>
    </source>
</reference>
<organism evidence="2 3">
    <name type="scientific">Paenibacillus bovis</name>
    <dbReference type="NCBI Taxonomy" id="1616788"/>
    <lineage>
        <taxon>Bacteria</taxon>
        <taxon>Bacillati</taxon>
        <taxon>Bacillota</taxon>
        <taxon>Bacilli</taxon>
        <taxon>Bacillales</taxon>
        <taxon>Paenibacillaceae</taxon>
        <taxon>Paenibacillus</taxon>
    </lineage>
</organism>
<dbReference type="Proteomes" id="UP000078148">
    <property type="component" value="Chromosome"/>
</dbReference>
<dbReference type="InterPro" id="IPR034660">
    <property type="entry name" value="DinB/YfiT-like"/>
</dbReference>
<name>A0A172ZLQ9_9BACL</name>
<dbReference type="InterPro" id="IPR024775">
    <property type="entry name" value="DinB-like"/>
</dbReference>
<dbReference type="OrthoDB" id="1495892at2"/>
<dbReference type="STRING" id="1616788.AR543_01655"/>
<sequence length="208" mass="23766">MQLALQRLEQQLDQYGQELDRYTLEQLTRQPSVEEWSLGQMYQHLIASALYMQLGNMEKCIRQYEQDRQQEAAYHEDSFARIAVKESAAPTAIAVDSATIQTSTNGKTESGESIFAEGSFPPVRIKVPGVPEPSQPKSREQLLNGLEQVRIRARELAPQAAAVPACYTEKHPRFGGLSAAEWMLLIEMHYRHHLHQKRRLDEFLNMSI</sequence>
<dbReference type="Gene3D" id="1.20.120.450">
    <property type="entry name" value="dinb family like domain"/>
    <property type="match status" value="1"/>
</dbReference>